<dbReference type="InterPro" id="IPR012337">
    <property type="entry name" value="RNaseH-like_sf"/>
</dbReference>
<dbReference type="SUPFAM" id="SSF53098">
    <property type="entry name" value="Ribonuclease H-like"/>
    <property type="match status" value="1"/>
</dbReference>
<dbReference type="GO" id="GO:0016787">
    <property type="term" value="F:hydrolase activity"/>
    <property type="evidence" value="ECO:0007669"/>
    <property type="project" value="UniProtKB-KW"/>
</dbReference>
<keyword evidence="2" id="KW-0378">Hydrolase</keyword>
<dbReference type="AlphaFoldDB" id="A0A5A7URC7"/>
<feature type="region of interest" description="Disordered" evidence="4">
    <location>
        <begin position="682"/>
        <end position="752"/>
    </location>
</feature>
<gene>
    <name evidence="6" type="ORF">E6C27_scaffold280G00290</name>
</gene>
<dbReference type="Proteomes" id="UP000321393">
    <property type="component" value="Unassembled WGS sequence"/>
</dbReference>
<accession>A0A5A7URC7</accession>
<dbReference type="InterPro" id="IPR001878">
    <property type="entry name" value="Znf_CCHC"/>
</dbReference>
<feature type="region of interest" description="Disordered" evidence="4">
    <location>
        <begin position="764"/>
        <end position="802"/>
    </location>
</feature>
<evidence type="ECO:0000313" key="6">
    <source>
        <dbReference type="EMBL" id="KAA0057197.1"/>
    </source>
</evidence>
<feature type="domain" description="CCHC-type" evidence="5">
    <location>
        <begin position="747"/>
        <end position="759"/>
    </location>
</feature>
<keyword evidence="3" id="KW-0862">Zinc</keyword>
<dbReference type="PANTHER" id="PTHR42648:SF27">
    <property type="entry name" value="RNA-DIRECTED DNA POLYMERASE"/>
    <property type="match status" value="1"/>
</dbReference>
<dbReference type="InterPro" id="IPR013103">
    <property type="entry name" value="RVT_2"/>
</dbReference>
<sequence>MSDVLAKKHESLATAKEIMDSLKGMFGQSEWSLRHEAIKYIYTKRMKEGTSVREHVLDTLMDFNIAEVNGGAIDEANQETSSWKRLSGGEITLKVGTGEMNKSDSFEKFKEYKAEVENESASTPQQNGVSERRNRTLLDMVRSMMSFAQLPNSFWGYALETTIYILNNVPSKSVSETSYEIWKGCKGVYVTLGFGDVQHTCWNIGQAHHSQELGEPRHSGRVVRQPDRYLGLSEAQIIMPDDGVEDPSTFKQAMNDVDSDQWIKAMNLEMESMYSNSIWTLVDQPSDVNPIGCKWIYKRKRDQAGKVQTFKARLVAKGIVSRYQSNPGRDHWTAVKNILEYLRRTKDYMLVYGSKDMILTGYTDSDFQTDKDARKPRENRPSLQTGELDKTVIFPLSTLSVLRDNDAIVEIELLVPDTLPTSAESSESNSNTWLELYFESIHVEMFCYFTNQVMSGLHLMYVGKGQQGLLEETMSVSFTPSFGLRQQVVREGESCHHVPADDAGRIMMGRRILPKEIGRPEKAGPSDLEKMYGIERLKKLGATVFEGFTDPANTEVEAWWKSIIVRRNDSRTLDWQTFRGIFEEKYYPTTYYEAKRDEFLELKQGSLSVVEYERKYTELSRYAEMIVASESDRCRRFERGLRFEIRTPMTAIAKWMNFSQLVETALRVEQSIVEEKSTMELSRGVSTTSGCQDFKHRSGGKPLRQMSSGSAYQRQSQRASSQSANSVARSRTGQESVASESRRTPCCGQTGHFKRDCPQLRVAVRRDQGVESHTVEQPRISTAAGEGTSGARQKGVVGRPRQ</sequence>
<dbReference type="OrthoDB" id="2272416at2759"/>
<dbReference type="GO" id="GO:0008270">
    <property type="term" value="F:zinc ion binding"/>
    <property type="evidence" value="ECO:0007669"/>
    <property type="project" value="UniProtKB-KW"/>
</dbReference>
<evidence type="ECO:0000256" key="3">
    <source>
        <dbReference type="PROSITE-ProRule" id="PRU00047"/>
    </source>
</evidence>
<proteinExistence type="predicted"/>
<dbReference type="SUPFAM" id="SSF57756">
    <property type="entry name" value="Retrovirus zinc finger-like domains"/>
    <property type="match status" value="1"/>
</dbReference>
<dbReference type="InterPro" id="IPR039537">
    <property type="entry name" value="Retrotran_Ty1/copia-like"/>
</dbReference>
<dbReference type="Pfam" id="PF07727">
    <property type="entry name" value="RVT_2"/>
    <property type="match status" value="1"/>
</dbReference>
<evidence type="ECO:0000256" key="4">
    <source>
        <dbReference type="SAM" id="MobiDB-lite"/>
    </source>
</evidence>
<keyword evidence="1" id="KW-0479">Metal-binding</keyword>
<reference evidence="6 7" key="1">
    <citation type="submission" date="2019-08" db="EMBL/GenBank/DDBJ databases">
        <title>Draft genome sequences of two oriental melons (Cucumis melo L. var makuwa).</title>
        <authorList>
            <person name="Kwon S.-Y."/>
        </authorList>
    </citation>
    <scope>NUCLEOTIDE SEQUENCE [LARGE SCALE GENOMIC DNA]</scope>
    <source>
        <strain evidence="7">cv. SW 3</strain>
        <tissue evidence="6">Leaf</tissue>
    </source>
</reference>
<dbReference type="Pfam" id="PF03732">
    <property type="entry name" value="Retrotrans_gag"/>
    <property type="match status" value="1"/>
</dbReference>
<dbReference type="InterPro" id="IPR036875">
    <property type="entry name" value="Znf_CCHC_sf"/>
</dbReference>
<evidence type="ECO:0000256" key="1">
    <source>
        <dbReference type="ARBA" id="ARBA00022723"/>
    </source>
</evidence>
<dbReference type="Gene3D" id="3.30.420.10">
    <property type="entry name" value="Ribonuclease H-like superfamily/Ribonuclease H"/>
    <property type="match status" value="1"/>
</dbReference>
<feature type="compositionally biased region" description="Low complexity" evidence="4">
    <location>
        <begin position="707"/>
        <end position="731"/>
    </location>
</feature>
<dbReference type="GO" id="GO:0003676">
    <property type="term" value="F:nucleic acid binding"/>
    <property type="evidence" value="ECO:0007669"/>
    <property type="project" value="InterPro"/>
</dbReference>
<comment type="caution">
    <text evidence="6">The sequence shown here is derived from an EMBL/GenBank/DDBJ whole genome shotgun (WGS) entry which is preliminary data.</text>
</comment>
<evidence type="ECO:0000259" key="5">
    <source>
        <dbReference type="PROSITE" id="PS50158"/>
    </source>
</evidence>
<organism evidence="6 7">
    <name type="scientific">Cucumis melo var. makuwa</name>
    <name type="common">Oriental melon</name>
    <dbReference type="NCBI Taxonomy" id="1194695"/>
    <lineage>
        <taxon>Eukaryota</taxon>
        <taxon>Viridiplantae</taxon>
        <taxon>Streptophyta</taxon>
        <taxon>Embryophyta</taxon>
        <taxon>Tracheophyta</taxon>
        <taxon>Spermatophyta</taxon>
        <taxon>Magnoliopsida</taxon>
        <taxon>eudicotyledons</taxon>
        <taxon>Gunneridae</taxon>
        <taxon>Pentapetalae</taxon>
        <taxon>rosids</taxon>
        <taxon>fabids</taxon>
        <taxon>Cucurbitales</taxon>
        <taxon>Cucurbitaceae</taxon>
        <taxon>Benincaseae</taxon>
        <taxon>Cucumis</taxon>
    </lineage>
</organism>
<dbReference type="InterPro" id="IPR005162">
    <property type="entry name" value="Retrotrans_gag_dom"/>
</dbReference>
<dbReference type="InterPro" id="IPR036397">
    <property type="entry name" value="RNaseH_sf"/>
</dbReference>
<dbReference type="PANTHER" id="PTHR42648">
    <property type="entry name" value="TRANSPOSASE, PUTATIVE-RELATED"/>
    <property type="match status" value="1"/>
</dbReference>
<feature type="compositionally biased region" description="Basic and acidic residues" evidence="4">
    <location>
        <begin position="764"/>
        <end position="776"/>
    </location>
</feature>
<dbReference type="Pfam" id="PF00098">
    <property type="entry name" value="zf-CCHC"/>
    <property type="match status" value="1"/>
</dbReference>
<dbReference type="EMBL" id="SSTE01007195">
    <property type="protein sequence ID" value="KAA0057197.1"/>
    <property type="molecule type" value="Genomic_DNA"/>
</dbReference>
<dbReference type="PROSITE" id="PS50158">
    <property type="entry name" value="ZF_CCHC"/>
    <property type="match status" value="1"/>
</dbReference>
<protein>
    <submittedName>
        <fullName evidence="6">Gag/pol protein</fullName>
    </submittedName>
</protein>
<evidence type="ECO:0000256" key="2">
    <source>
        <dbReference type="ARBA" id="ARBA00022801"/>
    </source>
</evidence>
<keyword evidence="3" id="KW-0863">Zinc-finger</keyword>
<evidence type="ECO:0000313" key="7">
    <source>
        <dbReference type="Proteomes" id="UP000321393"/>
    </source>
</evidence>
<name>A0A5A7URC7_CUCMM</name>